<protein>
    <submittedName>
        <fullName evidence="2">Nucleotidyltransferase</fullName>
    </submittedName>
</protein>
<dbReference type="InterPro" id="IPR043519">
    <property type="entry name" value="NT_sf"/>
</dbReference>
<dbReference type="SUPFAM" id="SSF81301">
    <property type="entry name" value="Nucleotidyltransferase"/>
    <property type="match status" value="1"/>
</dbReference>
<dbReference type="STRING" id="13035.Dacsa_0862"/>
<gene>
    <name evidence="2" type="ORF">Dacsa_0862</name>
</gene>
<dbReference type="InterPro" id="IPR052548">
    <property type="entry name" value="Type_VII_TA_antitoxin"/>
</dbReference>
<dbReference type="PANTHER" id="PTHR33933">
    <property type="entry name" value="NUCLEOTIDYLTRANSFERASE"/>
    <property type="match status" value="1"/>
</dbReference>
<evidence type="ECO:0000259" key="1">
    <source>
        <dbReference type="Pfam" id="PF01909"/>
    </source>
</evidence>
<evidence type="ECO:0000313" key="2">
    <source>
        <dbReference type="EMBL" id="AFZ49602.1"/>
    </source>
</evidence>
<dbReference type="Gene3D" id="3.30.460.10">
    <property type="entry name" value="Beta Polymerase, domain 2"/>
    <property type="match status" value="1"/>
</dbReference>
<sequence>MNNQLKQIINQYRNSLKQHYQEKLVKVILYGSQARGEAKADSDIDLLIILKDPVNAWEEIEQTGEFTSNFCLENNVVISRAFVSLSQFNQESLPFFRNVHREGILV</sequence>
<dbReference type="Pfam" id="PF01909">
    <property type="entry name" value="NTP_transf_2"/>
    <property type="match status" value="1"/>
</dbReference>
<dbReference type="PATRIC" id="fig|13035.3.peg.965"/>
<dbReference type="GO" id="GO:0016779">
    <property type="term" value="F:nucleotidyltransferase activity"/>
    <property type="evidence" value="ECO:0007669"/>
    <property type="project" value="InterPro"/>
</dbReference>
<evidence type="ECO:0000313" key="3">
    <source>
        <dbReference type="Proteomes" id="UP000010482"/>
    </source>
</evidence>
<keyword evidence="3" id="KW-1185">Reference proteome</keyword>
<dbReference type="OrthoDB" id="463845at2"/>
<dbReference type="HOGENOM" id="CLU_130257_3_0_3"/>
<proteinExistence type="predicted"/>
<dbReference type="eggNOG" id="COG1708">
    <property type="taxonomic scope" value="Bacteria"/>
</dbReference>
<dbReference type="CDD" id="cd05403">
    <property type="entry name" value="NT_KNTase_like"/>
    <property type="match status" value="1"/>
</dbReference>
<dbReference type="RefSeq" id="WP_015228614.1">
    <property type="nucleotide sequence ID" value="NC_019780.1"/>
</dbReference>
<accession>K9YSW8</accession>
<dbReference type="EMBL" id="CP003944">
    <property type="protein sequence ID" value="AFZ49602.1"/>
    <property type="molecule type" value="Genomic_DNA"/>
</dbReference>
<dbReference type="AlphaFoldDB" id="K9YSW8"/>
<feature type="domain" description="Polymerase nucleotidyl transferase" evidence="1">
    <location>
        <begin position="9"/>
        <end position="62"/>
    </location>
</feature>
<organism evidence="2 3">
    <name type="scientific">Dactylococcopsis salina (strain PCC 8305)</name>
    <name type="common">Myxobactron salinum</name>
    <dbReference type="NCBI Taxonomy" id="13035"/>
    <lineage>
        <taxon>Bacteria</taxon>
        <taxon>Bacillati</taxon>
        <taxon>Cyanobacteriota</taxon>
        <taxon>Cyanophyceae</taxon>
        <taxon>Nodosilineales</taxon>
        <taxon>Cymatolegaceae</taxon>
        <taxon>Dactylococcopsis</taxon>
    </lineage>
</organism>
<dbReference type="KEGG" id="dsl:Dacsa_0862"/>
<dbReference type="Proteomes" id="UP000010482">
    <property type="component" value="Chromosome"/>
</dbReference>
<dbReference type="PANTHER" id="PTHR33933:SF1">
    <property type="entry name" value="PROTEIN ADENYLYLTRANSFERASE MNTA-RELATED"/>
    <property type="match status" value="1"/>
</dbReference>
<name>K9YSW8_DACS8</name>
<dbReference type="InterPro" id="IPR002934">
    <property type="entry name" value="Polymerase_NTP_transf_dom"/>
</dbReference>
<reference evidence="2" key="1">
    <citation type="submission" date="2012-04" db="EMBL/GenBank/DDBJ databases">
        <title>Finished genome of Dactylococcopsis salina PCC 8305.</title>
        <authorList>
            <consortium name="US DOE Joint Genome Institute"/>
            <person name="Gugger M."/>
            <person name="Coursin T."/>
            <person name="Rippka R."/>
            <person name="Tandeau De Marsac N."/>
            <person name="Huntemann M."/>
            <person name="Wei C.-L."/>
            <person name="Han J."/>
            <person name="Detter J.C."/>
            <person name="Han C."/>
            <person name="Tapia R."/>
            <person name="Daligault H."/>
            <person name="Chen A."/>
            <person name="Krypides N."/>
            <person name="Mavromatis K."/>
            <person name="Markowitz V."/>
            <person name="Szeto E."/>
            <person name="Ivanova N."/>
            <person name="Ovchinnikova G."/>
            <person name="Pagani I."/>
            <person name="Pati A."/>
            <person name="Goodwin L."/>
            <person name="Peters L."/>
            <person name="Pitluck S."/>
            <person name="Woyke T."/>
            <person name="Kerfeld C."/>
        </authorList>
    </citation>
    <scope>NUCLEOTIDE SEQUENCE [LARGE SCALE GENOMIC DNA]</scope>
    <source>
        <strain evidence="2">PCC 8305</strain>
    </source>
</reference>